<keyword evidence="10" id="KW-1185">Reference proteome</keyword>
<organism evidence="9 10">
    <name type="scientific">Sesamum alatum</name>
    <dbReference type="NCBI Taxonomy" id="300844"/>
    <lineage>
        <taxon>Eukaryota</taxon>
        <taxon>Viridiplantae</taxon>
        <taxon>Streptophyta</taxon>
        <taxon>Embryophyta</taxon>
        <taxon>Tracheophyta</taxon>
        <taxon>Spermatophyta</taxon>
        <taxon>Magnoliopsida</taxon>
        <taxon>eudicotyledons</taxon>
        <taxon>Gunneridae</taxon>
        <taxon>Pentapetalae</taxon>
        <taxon>asterids</taxon>
        <taxon>lamiids</taxon>
        <taxon>Lamiales</taxon>
        <taxon>Pedaliaceae</taxon>
        <taxon>Sesamum</taxon>
    </lineage>
</organism>
<proteinExistence type="inferred from homology"/>
<feature type="repeat" description="PPR" evidence="6">
    <location>
        <begin position="236"/>
        <end position="270"/>
    </location>
</feature>
<evidence type="ECO:0000256" key="3">
    <source>
        <dbReference type="ARBA" id="ARBA00022679"/>
    </source>
</evidence>
<comment type="similarity">
    <text evidence="1">Belongs to the GST superfamily. Zeta family.</text>
</comment>
<dbReference type="SUPFAM" id="SSF47616">
    <property type="entry name" value="GST C-terminal domain-like"/>
    <property type="match status" value="1"/>
</dbReference>
<evidence type="ECO:0000256" key="4">
    <source>
        <dbReference type="ARBA" id="ARBA00022737"/>
    </source>
</evidence>
<reference evidence="9" key="1">
    <citation type="submission" date="2020-06" db="EMBL/GenBank/DDBJ databases">
        <authorList>
            <person name="Li T."/>
            <person name="Hu X."/>
            <person name="Zhang T."/>
            <person name="Song X."/>
            <person name="Zhang H."/>
            <person name="Dai N."/>
            <person name="Sheng W."/>
            <person name="Hou X."/>
            <person name="Wei L."/>
        </authorList>
    </citation>
    <scope>NUCLEOTIDE SEQUENCE</scope>
    <source>
        <strain evidence="9">3651</strain>
        <tissue evidence="9">Leaf</tissue>
    </source>
</reference>
<dbReference type="PANTHER" id="PTHR47942:SF16">
    <property type="entry name" value="PENTATRICOPEPTIDE REPEAT DOMAIN CONTAINING PROTEIN-RELATED"/>
    <property type="match status" value="1"/>
</dbReference>
<comment type="caution">
    <text evidence="9">The sequence shown here is derived from an EMBL/GenBank/DDBJ whole genome shotgun (WGS) entry which is preliminary data.</text>
</comment>
<dbReference type="GO" id="GO:0009407">
    <property type="term" value="P:toxin catabolic process"/>
    <property type="evidence" value="ECO:0007669"/>
    <property type="project" value="UniProtKB-ARBA"/>
</dbReference>
<keyword evidence="3" id="KW-0808">Transferase</keyword>
<dbReference type="Gene3D" id="1.25.40.10">
    <property type="entry name" value="Tetratricopeptide repeat domain"/>
    <property type="match status" value="5"/>
</dbReference>
<dbReference type="NCBIfam" id="TIGR01262">
    <property type="entry name" value="maiA"/>
    <property type="match status" value="1"/>
</dbReference>
<evidence type="ECO:0000259" key="7">
    <source>
        <dbReference type="PROSITE" id="PS50404"/>
    </source>
</evidence>
<comment type="catalytic activity">
    <reaction evidence="5">
        <text>RX + glutathione = an S-substituted glutathione + a halide anion + H(+)</text>
        <dbReference type="Rhea" id="RHEA:16437"/>
        <dbReference type="ChEBI" id="CHEBI:15378"/>
        <dbReference type="ChEBI" id="CHEBI:16042"/>
        <dbReference type="ChEBI" id="CHEBI:17792"/>
        <dbReference type="ChEBI" id="CHEBI:57925"/>
        <dbReference type="ChEBI" id="CHEBI:90779"/>
        <dbReference type="EC" id="2.5.1.18"/>
    </reaction>
</comment>
<evidence type="ECO:0000256" key="2">
    <source>
        <dbReference type="ARBA" id="ARBA00012452"/>
    </source>
</evidence>
<feature type="repeat" description="PPR" evidence="6">
    <location>
        <begin position="445"/>
        <end position="479"/>
    </location>
</feature>
<dbReference type="CDD" id="cd03191">
    <property type="entry name" value="GST_C_Zeta"/>
    <property type="match status" value="1"/>
</dbReference>
<feature type="repeat" description="PPR" evidence="6">
    <location>
        <begin position="271"/>
        <end position="305"/>
    </location>
</feature>
<evidence type="ECO:0000259" key="8">
    <source>
        <dbReference type="PROSITE" id="PS50405"/>
    </source>
</evidence>
<dbReference type="PROSITE" id="PS51375">
    <property type="entry name" value="PPR"/>
    <property type="match status" value="7"/>
</dbReference>
<protein>
    <recommendedName>
        <fullName evidence="2">glutathione transferase</fullName>
        <ecNumber evidence="2">2.5.1.18</ecNumber>
    </recommendedName>
</protein>
<dbReference type="Proteomes" id="UP001293254">
    <property type="component" value="Unassembled WGS sequence"/>
</dbReference>
<reference evidence="9" key="2">
    <citation type="journal article" date="2024" name="Plant">
        <title>Genomic evolution and insights into agronomic trait innovations of Sesamum species.</title>
        <authorList>
            <person name="Miao H."/>
            <person name="Wang L."/>
            <person name="Qu L."/>
            <person name="Liu H."/>
            <person name="Sun Y."/>
            <person name="Le M."/>
            <person name="Wang Q."/>
            <person name="Wei S."/>
            <person name="Zheng Y."/>
            <person name="Lin W."/>
            <person name="Duan Y."/>
            <person name="Cao H."/>
            <person name="Xiong S."/>
            <person name="Wang X."/>
            <person name="Wei L."/>
            <person name="Li C."/>
            <person name="Ma Q."/>
            <person name="Ju M."/>
            <person name="Zhao R."/>
            <person name="Li G."/>
            <person name="Mu C."/>
            <person name="Tian Q."/>
            <person name="Mei H."/>
            <person name="Zhang T."/>
            <person name="Gao T."/>
            <person name="Zhang H."/>
        </authorList>
    </citation>
    <scope>NUCLEOTIDE SEQUENCE</scope>
    <source>
        <strain evidence="9">3651</strain>
    </source>
</reference>
<dbReference type="AlphaFoldDB" id="A0AAE2CBG9"/>
<dbReference type="GO" id="GO:0005737">
    <property type="term" value="C:cytoplasm"/>
    <property type="evidence" value="ECO:0007669"/>
    <property type="project" value="InterPro"/>
</dbReference>
<dbReference type="GO" id="GO:0009072">
    <property type="term" value="P:aromatic amino acid metabolic process"/>
    <property type="evidence" value="ECO:0007669"/>
    <property type="project" value="InterPro"/>
</dbReference>
<name>A0AAE2CBG9_9LAMI</name>
<evidence type="ECO:0000256" key="5">
    <source>
        <dbReference type="ARBA" id="ARBA00047960"/>
    </source>
</evidence>
<dbReference type="FunFam" id="3.40.30.10:FF:000100">
    <property type="entry name" value="Glutathione S-transferase Z1"/>
    <property type="match status" value="1"/>
</dbReference>
<dbReference type="PROSITE" id="PS50404">
    <property type="entry name" value="GST_NTER"/>
    <property type="match status" value="1"/>
</dbReference>
<evidence type="ECO:0000256" key="6">
    <source>
        <dbReference type="PROSITE-ProRule" id="PRU00708"/>
    </source>
</evidence>
<feature type="repeat" description="PPR" evidence="6">
    <location>
        <begin position="410"/>
        <end position="444"/>
    </location>
</feature>
<dbReference type="GO" id="GO:0004364">
    <property type="term" value="F:glutathione transferase activity"/>
    <property type="evidence" value="ECO:0007669"/>
    <property type="project" value="UniProtKB-EC"/>
</dbReference>
<dbReference type="SUPFAM" id="SSF52833">
    <property type="entry name" value="Thioredoxin-like"/>
    <property type="match status" value="1"/>
</dbReference>
<dbReference type="EC" id="2.5.1.18" evidence="2"/>
<dbReference type="Pfam" id="PF12854">
    <property type="entry name" value="PPR_1"/>
    <property type="match status" value="1"/>
</dbReference>
<dbReference type="Pfam" id="PF13409">
    <property type="entry name" value="GST_N_2"/>
    <property type="match status" value="1"/>
</dbReference>
<dbReference type="SFLD" id="SFLDS00019">
    <property type="entry name" value="Glutathione_Transferase_(cytos"/>
    <property type="match status" value="1"/>
</dbReference>
<feature type="repeat" description="PPR" evidence="6">
    <location>
        <begin position="306"/>
        <end position="340"/>
    </location>
</feature>
<feature type="domain" description="GST C-terminal" evidence="8">
    <location>
        <begin position="657"/>
        <end position="782"/>
    </location>
</feature>
<sequence length="782" mass="88088">MLRRRQLQPIRRVAAATPGILHSFTTVSTAHHHISSIKSESQLLNSYTVTPPIKPWPQKLTHKRLCSIITHQQNLDLALQIFHYAGNHHPNFHHSYDTYHSIIHKLSRLRAFEPIATLLNELRNSPIKCGENLFITLIRNYGIASRPKEAIKIFLRINDFGVKRSVRSLNTLLNALVQNKKYDSVYFMFKNSQKRFEIVPNVFTCNILLKALCKKDDVEGAVKVLDEMPGMGMVPNVVSYTTIMGGYVDRGDMVGAKRVFYQILDRGWLPDATTYTVLMDGFCKLGRFVDATKVMDEMEENGVEPNDVTYSVMIEALCKEKKSGEAVNMVSDMLDKKYVPSSALCCRVIDALCREGKVEEACELWKMLLLKNCTPDNAISSTLIHWLCKEGKVWEARKLFDEFDRGSIPSVLTYNTLIAGMCDSGELCEAGRLWDDMVERGCPPNSFTYNMLIKGFCKAGHAKEGVRVLEEMLDRGCLPNESTYFVLIESLCDSGCEADISNVLDIAASRKLEINYESWRVLVEKFVTSHGNVCPNLERIWGASAANIVTSPSSMEPNEQMHSPVDSSSAPKLVLYSYWQSSCSWRVRFALNLKGLSYEYRAVNLVKGEQFTSEFGRLNPLRYVPVLVDGGVVISDSYAILLYLEEKYPRKSLLPADPQLRAINLQVASIVSSSIQPLHMLALLKYVEEKVGPEEKQAWAHLHIEKGFLALEKLLKDCAGPYATGEEVYMADVFLAPQIAVAAKRFNVDMSKFPTLHAVYESCNALPEFQASLPNRQPDAVQ</sequence>
<dbReference type="InterPro" id="IPR036249">
    <property type="entry name" value="Thioredoxin-like_sf"/>
</dbReference>
<dbReference type="InterPro" id="IPR051222">
    <property type="entry name" value="PPR/CCM1_RNA-binding"/>
</dbReference>
<evidence type="ECO:0000256" key="1">
    <source>
        <dbReference type="ARBA" id="ARBA00010007"/>
    </source>
</evidence>
<evidence type="ECO:0000313" key="10">
    <source>
        <dbReference type="Proteomes" id="UP001293254"/>
    </source>
</evidence>
<dbReference type="InterPro" id="IPR040079">
    <property type="entry name" value="Glutathione_S-Trfase"/>
</dbReference>
<dbReference type="InterPro" id="IPR034333">
    <property type="entry name" value="GST_Zeta_N"/>
</dbReference>
<dbReference type="InterPro" id="IPR002885">
    <property type="entry name" value="PPR_rpt"/>
</dbReference>
<dbReference type="InterPro" id="IPR036282">
    <property type="entry name" value="Glutathione-S-Trfase_C_sf"/>
</dbReference>
<dbReference type="CDD" id="cd03042">
    <property type="entry name" value="GST_N_Zeta"/>
    <property type="match status" value="1"/>
</dbReference>
<dbReference type="InterPro" id="IPR004045">
    <property type="entry name" value="Glutathione_S-Trfase_N"/>
</dbReference>
<dbReference type="NCBIfam" id="TIGR00756">
    <property type="entry name" value="PPR"/>
    <property type="match status" value="7"/>
</dbReference>
<dbReference type="FunFam" id="1.20.1050.10:FF:000017">
    <property type="entry name" value="Maleylacetoacetate isomerase"/>
    <property type="match status" value="1"/>
</dbReference>
<dbReference type="Gene3D" id="1.20.1050.10">
    <property type="match status" value="1"/>
</dbReference>
<dbReference type="InterPro" id="IPR005955">
    <property type="entry name" value="GST_Zeta"/>
</dbReference>
<evidence type="ECO:0000313" key="9">
    <source>
        <dbReference type="EMBL" id="KAK4415997.1"/>
    </source>
</evidence>
<dbReference type="Pfam" id="PF13041">
    <property type="entry name" value="PPR_2"/>
    <property type="match status" value="3"/>
</dbReference>
<dbReference type="PANTHER" id="PTHR47942">
    <property type="entry name" value="TETRATRICOPEPTIDE REPEAT (TPR)-LIKE SUPERFAMILY PROTEIN-RELATED"/>
    <property type="match status" value="1"/>
</dbReference>
<keyword evidence="4" id="KW-0677">Repeat</keyword>
<feature type="domain" description="GST N-terminal" evidence="7">
    <location>
        <begin position="571"/>
        <end position="652"/>
    </location>
</feature>
<dbReference type="Gene3D" id="3.40.30.10">
    <property type="entry name" value="Glutaredoxin"/>
    <property type="match status" value="1"/>
</dbReference>
<gene>
    <name evidence="9" type="ORF">Salat_2707100</name>
</gene>
<dbReference type="SFLD" id="SFLDG00358">
    <property type="entry name" value="Main_(cytGST)"/>
    <property type="match status" value="1"/>
</dbReference>
<dbReference type="InterPro" id="IPR010987">
    <property type="entry name" value="Glutathione-S-Trfase_C-like"/>
</dbReference>
<dbReference type="InterPro" id="IPR011990">
    <property type="entry name" value="TPR-like_helical_dom_sf"/>
</dbReference>
<feature type="repeat" description="PPR" evidence="6">
    <location>
        <begin position="341"/>
        <end position="375"/>
    </location>
</feature>
<accession>A0AAE2CBG9</accession>
<feature type="repeat" description="PPR" evidence="6">
    <location>
        <begin position="201"/>
        <end position="235"/>
    </location>
</feature>
<dbReference type="PROSITE" id="PS50405">
    <property type="entry name" value="GST_CTER"/>
    <property type="match status" value="1"/>
</dbReference>
<dbReference type="EMBL" id="JACGWO010000011">
    <property type="protein sequence ID" value="KAK4415997.1"/>
    <property type="molecule type" value="Genomic_DNA"/>
</dbReference>
<dbReference type="InterPro" id="IPR034330">
    <property type="entry name" value="GST_Zeta_C"/>
</dbReference>